<comment type="similarity">
    <text evidence="1">Belongs to the short-chain dehydrogenases/reductases (SDR) family.</text>
</comment>
<protein>
    <submittedName>
        <fullName evidence="3">Short-chain dehydrogenase</fullName>
    </submittedName>
</protein>
<dbReference type="InterPro" id="IPR002347">
    <property type="entry name" value="SDR_fam"/>
</dbReference>
<evidence type="ECO:0000313" key="3">
    <source>
        <dbReference type="EMBL" id="BCB77281.1"/>
    </source>
</evidence>
<gene>
    <name evidence="3" type="ORF">Pflav_036910</name>
</gene>
<keyword evidence="4" id="KW-1185">Reference proteome</keyword>
<dbReference type="EMBL" id="AP022870">
    <property type="protein sequence ID" value="BCB77281.1"/>
    <property type="molecule type" value="Genomic_DNA"/>
</dbReference>
<dbReference type="InterPro" id="IPR036291">
    <property type="entry name" value="NAD(P)-bd_dom_sf"/>
</dbReference>
<dbReference type="AlphaFoldDB" id="A0A6F8XU59"/>
<dbReference type="PRINTS" id="PR00081">
    <property type="entry name" value="GDHRDH"/>
</dbReference>
<dbReference type="Proteomes" id="UP000502508">
    <property type="component" value="Chromosome"/>
</dbReference>
<keyword evidence="2" id="KW-0560">Oxidoreductase</keyword>
<evidence type="ECO:0000256" key="1">
    <source>
        <dbReference type="ARBA" id="ARBA00006484"/>
    </source>
</evidence>
<dbReference type="Gene3D" id="3.40.50.720">
    <property type="entry name" value="NAD(P)-binding Rossmann-like Domain"/>
    <property type="match status" value="1"/>
</dbReference>
<dbReference type="GO" id="GO:0016491">
    <property type="term" value="F:oxidoreductase activity"/>
    <property type="evidence" value="ECO:0007669"/>
    <property type="project" value="UniProtKB-KW"/>
</dbReference>
<accession>A0A6F8XU59</accession>
<evidence type="ECO:0000256" key="2">
    <source>
        <dbReference type="ARBA" id="ARBA00023002"/>
    </source>
</evidence>
<sequence>MQLAAVRLGQLPERVAVAGPCPLDQLGCHVTLFRGSHPGTDTALGPNWAPGFAALRGPHCQRKEPGMMLKDKVAVVYGGAGAIGGAVARAFAREGATVFLAGRLRAPVEAVAEDIGAAGAAEVDALDERAVDQYLRSVVDRAGRVDISFDAIGIPDADIVGVPLVDLDAARFARPITAYATSYFLTARLAARRMIPNRSGVIMTATALPARAGIPLMGGYAPAQAAKEALTRGLSAELAPHGVRVVGLRPQAMPESPTIREAFEPRAAATGLSWEQFQEFLASRTHPRRLMTLAEMAEVATFLASDRATALTGTTVNLTMGSLDD</sequence>
<dbReference type="PANTHER" id="PTHR43669:SF3">
    <property type="entry name" value="ALCOHOL DEHYDROGENASE, PUTATIVE (AFU_ORTHOLOGUE AFUA_3G03445)-RELATED"/>
    <property type="match status" value="1"/>
</dbReference>
<proteinExistence type="inferred from homology"/>
<reference evidence="3 4" key="2">
    <citation type="submission" date="2020-03" db="EMBL/GenBank/DDBJ databases">
        <authorList>
            <person name="Ichikawa N."/>
            <person name="Kimura A."/>
            <person name="Kitahashi Y."/>
            <person name="Uohara A."/>
        </authorList>
    </citation>
    <scope>NUCLEOTIDE SEQUENCE [LARGE SCALE GENOMIC DNA]</scope>
    <source>
        <strain evidence="3 4">NBRC 107702</strain>
    </source>
</reference>
<dbReference type="Pfam" id="PF13561">
    <property type="entry name" value="adh_short_C2"/>
    <property type="match status" value="1"/>
</dbReference>
<reference evidence="3 4" key="1">
    <citation type="submission" date="2020-03" db="EMBL/GenBank/DDBJ databases">
        <title>Whole genome shotgun sequence of Phytohabitans flavus NBRC 107702.</title>
        <authorList>
            <person name="Komaki H."/>
            <person name="Tamura T."/>
        </authorList>
    </citation>
    <scope>NUCLEOTIDE SEQUENCE [LARGE SCALE GENOMIC DNA]</scope>
    <source>
        <strain evidence="3 4">NBRC 107702</strain>
    </source>
</reference>
<dbReference type="PANTHER" id="PTHR43669">
    <property type="entry name" value="5-KETO-D-GLUCONATE 5-REDUCTASE"/>
    <property type="match status" value="1"/>
</dbReference>
<dbReference type="KEGG" id="pfla:Pflav_036910"/>
<evidence type="ECO:0000313" key="4">
    <source>
        <dbReference type="Proteomes" id="UP000502508"/>
    </source>
</evidence>
<dbReference type="CDD" id="cd05233">
    <property type="entry name" value="SDR_c"/>
    <property type="match status" value="1"/>
</dbReference>
<dbReference type="SUPFAM" id="SSF51735">
    <property type="entry name" value="NAD(P)-binding Rossmann-fold domains"/>
    <property type="match status" value="1"/>
</dbReference>
<organism evidence="3 4">
    <name type="scientific">Phytohabitans flavus</name>
    <dbReference type="NCBI Taxonomy" id="1076124"/>
    <lineage>
        <taxon>Bacteria</taxon>
        <taxon>Bacillati</taxon>
        <taxon>Actinomycetota</taxon>
        <taxon>Actinomycetes</taxon>
        <taxon>Micromonosporales</taxon>
        <taxon>Micromonosporaceae</taxon>
    </lineage>
</organism>
<name>A0A6F8XU59_9ACTN</name>